<proteinExistence type="predicted"/>
<dbReference type="Pfam" id="PF19935">
    <property type="entry name" value="DUF6398"/>
    <property type="match status" value="1"/>
</dbReference>
<sequence>MANAKKSENVPTSMQDKFDSIVAITDDFAQQHLNGEYAQFIRYAVAALCRKRPSPLAKGRDKTWACGITHAIGMVNFLFDSSQAPHISAKDLYKAFGVSSSTGQSKSKLVRDTLNMYQMDPNWCLPSKLDNNLMAWMISVNGLLVDARSMPRHIQEEAFAKGLIPYLPEDKGDTRGENTTPITSQKAKKPTPKGSTPKGKASKQSDDTLFILYVAIIDGPVTEEFIEENPEISRTIEIKGSHTLKHLHQILFSAFDREDEHLYEFQLGGRGPNDPSATKYGVKIPGEPDSVNDAAKAKMASLGLSKGDMFGYWFDFGDDWWHQIAVRDIKEKAPKGKYPKVTESVGASPPQYAEFD</sequence>
<evidence type="ECO:0000259" key="2">
    <source>
        <dbReference type="Pfam" id="PF07929"/>
    </source>
</evidence>
<evidence type="ECO:0000313" key="4">
    <source>
        <dbReference type="EMBL" id="MBT9316121.1"/>
    </source>
</evidence>
<dbReference type="Pfam" id="PF07929">
    <property type="entry name" value="PRiA4_ORF3"/>
    <property type="match status" value="1"/>
</dbReference>
<feature type="domain" description="Plasmid pRiA4b Orf3-like" evidence="2">
    <location>
        <begin position="227"/>
        <end position="350"/>
    </location>
</feature>
<dbReference type="InterPro" id="IPR012912">
    <property type="entry name" value="Plasmid_pRiA4b_Orf3-like"/>
</dbReference>
<comment type="caution">
    <text evidence="4">The sequence shown here is derived from an EMBL/GenBank/DDBJ whole genome shotgun (WGS) entry which is preliminary data.</text>
</comment>
<reference evidence="4" key="1">
    <citation type="submission" date="2020-11" db="EMBL/GenBank/DDBJ databases">
        <authorList>
            <person name="Konstantinou D."/>
            <person name="Gkelis S."/>
            <person name="Popin R."/>
            <person name="Fewer D."/>
            <person name="Sivonen K."/>
        </authorList>
    </citation>
    <scope>NUCLEOTIDE SEQUENCE</scope>
    <source>
        <strain evidence="4">TAU-MAC 1115</strain>
    </source>
</reference>
<dbReference type="InterPro" id="IPR045651">
    <property type="entry name" value="DUF6398"/>
</dbReference>
<dbReference type="Proteomes" id="UP000717364">
    <property type="component" value="Unassembled WGS sequence"/>
</dbReference>
<feature type="region of interest" description="Disordered" evidence="1">
    <location>
        <begin position="335"/>
        <end position="356"/>
    </location>
</feature>
<reference evidence="4" key="2">
    <citation type="journal article" date="2021" name="Mar. Drugs">
        <title>Genome Reduction and Secondary Metabolism of the Marine Sponge-Associated Cyanobacterium Leptothoe.</title>
        <authorList>
            <person name="Konstantinou D."/>
            <person name="Popin R.V."/>
            <person name="Fewer D.P."/>
            <person name="Sivonen K."/>
            <person name="Gkelis S."/>
        </authorList>
    </citation>
    <scope>NUCLEOTIDE SEQUENCE</scope>
    <source>
        <strain evidence="4">TAU-MAC 1115</strain>
    </source>
</reference>
<dbReference type="PANTHER" id="PTHR41878:SF1">
    <property type="entry name" value="TNPR PROTEIN"/>
    <property type="match status" value="1"/>
</dbReference>
<dbReference type="AlphaFoldDB" id="A0A947GNM9"/>
<evidence type="ECO:0000259" key="3">
    <source>
        <dbReference type="Pfam" id="PF19935"/>
    </source>
</evidence>
<organism evidence="4 5">
    <name type="scientific">Leptothoe spongobia TAU-MAC 1115</name>
    <dbReference type="NCBI Taxonomy" id="1967444"/>
    <lineage>
        <taxon>Bacteria</taxon>
        <taxon>Bacillati</taxon>
        <taxon>Cyanobacteriota</taxon>
        <taxon>Cyanophyceae</taxon>
        <taxon>Nodosilineales</taxon>
        <taxon>Cymatolegaceae</taxon>
        <taxon>Leptothoe</taxon>
        <taxon>Leptothoe spongobia</taxon>
    </lineage>
</organism>
<dbReference type="SUPFAM" id="SSF159941">
    <property type="entry name" value="MM3350-like"/>
    <property type="match status" value="1"/>
</dbReference>
<dbReference type="PANTHER" id="PTHR41878">
    <property type="entry name" value="LEXA REPRESSOR-RELATED"/>
    <property type="match status" value="1"/>
</dbReference>
<feature type="domain" description="DUF6398" evidence="3">
    <location>
        <begin position="21"/>
        <end position="125"/>
    </location>
</feature>
<keyword evidence="5" id="KW-1185">Reference proteome</keyword>
<evidence type="ECO:0000313" key="5">
    <source>
        <dbReference type="Proteomes" id="UP000717364"/>
    </source>
</evidence>
<dbReference type="EMBL" id="JADOES010000021">
    <property type="protein sequence ID" value="MBT9316121.1"/>
    <property type="molecule type" value="Genomic_DNA"/>
</dbReference>
<dbReference type="Gene3D" id="3.10.290.30">
    <property type="entry name" value="MM3350-like"/>
    <property type="match status" value="1"/>
</dbReference>
<dbReference type="InterPro" id="IPR024047">
    <property type="entry name" value="MM3350-like_sf"/>
</dbReference>
<gene>
    <name evidence="4" type="ORF">IXB50_11890</name>
</gene>
<evidence type="ECO:0000256" key="1">
    <source>
        <dbReference type="SAM" id="MobiDB-lite"/>
    </source>
</evidence>
<feature type="region of interest" description="Disordered" evidence="1">
    <location>
        <begin position="169"/>
        <end position="203"/>
    </location>
</feature>
<accession>A0A947GNM9</accession>
<dbReference type="RefSeq" id="WP_215609191.1">
    <property type="nucleotide sequence ID" value="NZ_JADOES010000021.1"/>
</dbReference>
<protein>
    <submittedName>
        <fullName evidence="4">Plasmid pRiA4b ORF-3 family protein</fullName>
    </submittedName>
</protein>
<name>A0A947GNM9_9CYAN</name>